<dbReference type="PANTHER" id="PTHR47981:SF2">
    <property type="entry name" value="RAS-RELATED PROTEIN RABG3B"/>
    <property type="match status" value="1"/>
</dbReference>
<evidence type="ECO:0000256" key="8">
    <source>
        <dbReference type="ARBA" id="ARBA00046278"/>
    </source>
</evidence>
<proteinExistence type="inferred from homology"/>
<evidence type="ECO:0000313" key="9">
    <source>
        <dbReference type="EMBL" id="MED6135777.1"/>
    </source>
</evidence>
<keyword evidence="4" id="KW-0653">Protein transport</keyword>
<evidence type="ECO:0000256" key="3">
    <source>
        <dbReference type="ARBA" id="ARBA00022741"/>
    </source>
</evidence>
<keyword evidence="10" id="KW-1185">Reference proteome</keyword>
<accession>A0ABU6SHN6</accession>
<evidence type="ECO:0000256" key="5">
    <source>
        <dbReference type="ARBA" id="ARBA00023134"/>
    </source>
</evidence>
<keyword evidence="6" id="KW-0449">Lipoprotein</keyword>
<organism evidence="9 10">
    <name type="scientific">Stylosanthes scabra</name>
    <dbReference type="NCBI Taxonomy" id="79078"/>
    <lineage>
        <taxon>Eukaryota</taxon>
        <taxon>Viridiplantae</taxon>
        <taxon>Streptophyta</taxon>
        <taxon>Embryophyta</taxon>
        <taxon>Tracheophyta</taxon>
        <taxon>Spermatophyta</taxon>
        <taxon>Magnoliopsida</taxon>
        <taxon>eudicotyledons</taxon>
        <taxon>Gunneridae</taxon>
        <taxon>Pentapetalae</taxon>
        <taxon>rosids</taxon>
        <taxon>fabids</taxon>
        <taxon>Fabales</taxon>
        <taxon>Fabaceae</taxon>
        <taxon>Papilionoideae</taxon>
        <taxon>50 kb inversion clade</taxon>
        <taxon>dalbergioids sensu lato</taxon>
        <taxon>Dalbergieae</taxon>
        <taxon>Pterocarpus clade</taxon>
        <taxon>Stylosanthes</taxon>
    </lineage>
</organism>
<dbReference type="InterPro" id="IPR027417">
    <property type="entry name" value="P-loop_NTPase"/>
</dbReference>
<comment type="subcellular location">
    <subcellularLocation>
        <location evidence="8">Endomembrane system</location>
        <topology evidence="8">Lipid-anchor</topology>
        <orientation evidence="8">Cytoplasmic side</orientation>
    </subcellularLocation>
</comment>
<reference evidence="9 10" key="1">
    <citation type="journal article" date="2023" name="Plants (Basel)">
        <title>Bridging the Gap: Combining Genomics and Transcriptomics Approaches to Understand Stylosanthes scabra, an Orphan Legume from the Brazilian Caatinga.</title>
        <authorList>
            <person name="Ferreira-Neto J.R.C."/>
            <person name="da Silva M.D."/>
            <person name="Binneck E."/>
            <person name="de Melo N.F."/>
            <person name="da Silva R.H."/>
            <person name="de Melo A.L.T.M."/>
            <person name="Pandolfi V."/>
            <person name="Bustamante F.O."/>
            <person name="Brasileiro-Vidal A.C."/>
            <person name="Benko-Iseppon A.M."/>
        </authorList>
    </citation>
    <scope>NUCLEOTIDE SEQUENCE [LARGE SCALE GENOMIC DNA]</scope>
    <source>
        <tissue evidence="9">Leaves</tissue>
    </source>
</reference>
<evidence type="ECO:0000256" key="2">
    <source>
        <dbReference type="ARBA" id="ARBA00022481"/>
    </source>
</evidence>
<dbReference type="SUPFAM" id="SSF52540">
    <property type="entry name" value="P-loop containing nucleoside triphosphate hydrolases"/>
    <property type="match status" value="1"/>
</dbReference>
<keyword evidence="7" id="KW-0636">Prenylation</keyword>
<evidence type="ECO:0000256" key="7">
    <source>
        <dbReference type="ARBA" id="ARBA00023289"/>
    </source>
</evidence>
<evidence type="ECO:0000256" key="6">
    <source>
        <dbReference type="ARBA" id="ARBA00023288"/>
    </source>
</evidence>
<dbReference type="EMBL" id="JASCZI010060752">
    <property type="protein sequence ID" value="MED6135777.1"/>
    <property type="molecule type" value="Genomic_DNA"/>
</dbReference>
<keyword evidence="4" id="KW-0813">Transport</keyword>
<dbReference type="InterPro" id="IPR001806">
    <property type="entry name" value="Small_GTPase"/>
</dbReference>
<dbReference type="Pfam" id="PF00071">
    <property type="entry name" value="Ras"/>
    <property type="match status" value="1"/>
</dbReference>
<dbReference type="Proteomes" id="UP001341840">
    <property type="component" value="Unassembled WGS sequence"/>
</dbReference>
<protein>
    <submittedName>
        <fullName evidence="9">Uncharacterized protein</fullName>
    </submittedName>
</protein>
<evidence type="ECO:0000256" key="1">
    <source>
        <dbReference type="ARBA" id="ARBA00006270"/>
    </source>
</evidence>
<evidence type="ECO:0000256" key="4">
    <source>
        <dbReference type="ARBA" id="ARBA00022927"/>
    </source>
</evidence>
<sequence>MRLDAAAFLREASDLTLLLGALSGDELGCSDTGPLVGDDDGRQVGSASMVRGVSPLMFSSSLDDPFQSRSSLLNSSRRLNSQHSFHQRSPQSLLQTLLTRGSFHLYFLGNKIDIDGGNSQVVSEKKAKDWCASKENISYFETSAKEDYTVDIEFLCIAKTDLANEHEQDIYFKGIPRAFTPENKQMNGCARSDGNTENN</sequence>
<evidence type="ECO:0000313" key="10">
    <source>
        <dbReference type="Proteomes" id="UP001341840"/>
    </source>
</evidence>
<comment type="similarity">
    <text evidence="1">Belongs to the small GTPase superfamily. Rab family.</text>
</comment>
<comment type="caution">
    <text evidence="9">The sequence shown here is derived from an EMBL/GenBank/DDBJ whole genome shotgun (WGS) entry which is preliminary data.</text>
</comment>
<gene>
    <name evidence="9" type="ORF">PIB30_049802</name>
</gene>
<name>A0ABU6SHN6_9FABA</name>
<dbReference type="Gene3D" id="3.40.50.300">
    <property type="entry name" value="P-loop containing nucleotide triphosphate hydrolases"/>
    <property type="match status" value="1"/>
</dbReference>
<keyword evidence="5" id="KW-0342">GTP-binding</keyword>
<dbReference type="PANTHER" id="PTHR47981">
    <property type="entry name" value="RAB FAMILY"/>
    <property type="match status" value="1"/>
</dbReference>
<keyword evidence="3" id="KW-0547">Nucleotide-binding</keyword>
<keyword evidence="2" id="KW-0488">Methylation</keyword>